<reference evidence="2" key="1">
    <citation type="submission" date="2017-04" db="EMBL/GenBank/DDBJ databases">
        <title>Genome evolution of the luminous symbionts of deep sea anglerfish.</title>
        <authorList>
            <person name="Hendry T.A."/>
        </authorList>
    </citation>
    <scope>NUCLEOTIDE SEQUENCE [LARGE SCALE GENOMIC DNA]</scope>
</reference>
<dbReference type="GeneID" id="66951998"/>
<comment type="caution">
    <text evidence="1">The sequence shown here is derived from an EMBL/GenBank/DDBJ whole genome shotgun (WGS) entry which is preliminary data.</text>
</comment>
<name>A0A2A5T2I6_9GAMM</name>
<proteinExistence type="predicted"/>
<organism evidence="1 2">
    <name type="scientific">Candidatus Enterovibrio escicola</name>
    <dbReference type="NCBI Taxonomy" id="1927127"/>
    <lineage>
        <taxon>Bacteria</taxon>
        <taxon>Pseudomonadati</taxon>
        <taxon>Pseudomonadota</taxon>
        <taxon>Gammaproteobacteria</taxon>
        <taxon>Vibrionales</taxon>
        <taxon>Vibrionaceae</taxon>
        <taxon>Enterovibrio</taxon>
    </lineage>
</organism>
<protein>
    <submittedName>
        <fullName evidence="1">Mobile element protein</fullName>
    </submittedName>
</protein>
<accession>A0A2A5T2I6</accession>
<dbReference type="EMBL" id="NBYY01000022">
    <property type="protein sequence ID" value="PCS22385.1"/>
    <property type="molecule type" value="Genomic_DNA"/>
</dbReference>
<evidence type="ECO:0000313" key="1">
    <source>
        <dbReference type="EMBL" id="PCS22385.1"/>
    </source>
</evidence>
<evidence type="ECO:0000313" key="2">
    <source>
        <dbReference type="Proteomes" id="UP000219020"/>
    </source>
</evidence>
<dbReference type="Proteomes" id="UP000219020">
    <property type="component" value="Unassembled WGS sequence"/>
</dbReference>
<sequence length="40" mass="4772">MVKGIFKLPLHKLKRFLNAVFTLMNVPLKSRTYRCMYVVD</sequence>
<keyword evidence="2" id="KW-1185">Reference proteome</keyword>
<dbReference type="RefSeq" id="WP_097356754.1">
    <property type="nucleotide sequence ID" value="NZ_CAWNJE010000038.1"/>
</dbReference>
<gene>
    <name evidence="1" type="ORF">BTN49_2114</name>
</gene>
<dbReference type="AlphaFoldDB" id="A0A2A5T2I6"/>